<reference evidence="13" key="1">
    <citation type="submission" date="2022-11" db="UniProtKB">
        <authorList>
            <consortium name="EnsemblMetazoa"/>
        </authorList>
    </citation>
    <scope>IDENTIFICATION</scope>
</reference>
<evidence type="ECO:0000313" key="14">
    <source>
        <dbReference type="Proteomes" id="UP000887568"/>
    </source>
</evidence>
<proteinExistence type="inferred from homology"/>
<dbReference type="PANTHER" id="PTHR22752">
    <property type="entry name" value="G PROTEIN-COUPLED RECEPTOR"/>
    <property type="match status" value="1"/>
</dbReference>
<comment type="similarity">
    <text evidence="9">Belongs to the G-protein coupled receptor 1 family.</text>
</comment>
<keyword evidence="6 11" id="KW-0472">Membrane</keyword>
<dbReference type="EnsemblMetazoa" id="XM_038200923.1">
    <property type="protein sequence ID" value="XP_038056851.1"/>
    <property type="gene ID" value="LOC119728619"/>
</dbReference>
<keyword evidence="14" id="KW-1185">Reference proteome</keyword>
<evidence type="ECO:0000313" key="13">
    <source>
        <dbReference type="EnsemblMetazoa" id="XP_038056851.1"/>
    </source>
</evidence>
<feature type="transmembrane region" description="Helical" evidence="11">
    <location>
        <begin position="352"/>
        <end position="378"/>
    </location>
</feature>
<dbReference type="SUPFAM" id="SSF81321">
    <property type="entry name" value="Family A G protein-coupled receptor-like"/>
    <property type="match status" value="1"/>
</dbReference>
<dbReference type="InterPro" id="IPR017452">
    <property type="entry name" value="GPCR_Rhodpsn_7TM"/>
</dbReference>
<dbReference type="PANTHER" id="PTHR22752:SF14">
    <property type="entry name" value="G-PROTEIN COUPLED RECEPTORS FAMILY 1 PROFILE DOMAIN-CONTAINING PROTEIN"/>
    <property type="match status" value="1"/>
</dbReference>
<evidence type="ECO:0000256" key="11">
    <source>
        <dbReference type="SAM" id="Phobius"/>
    </source>
</evidence>
<accession>A0A914A0J4</accession>
<comment type="subcellular location">
    <subcellularLocation>
        <location evidence="1">Cell membrane</location>
        <topology evidence="1">Multi-pass membrane protein</topology>
    </subcellularLocation>
</comment>
<feature type="domain" description="G-protein coupled receptors family 1 profile" evidence="12">
    <location>
        <begin position="81"/>
        <end position="405"/>
    </location>
</feature>
<dbReference type="Gene3D" id="1.20.1070.10">
    <property type="entry name" value="Rhodopsin 7-helix transmembrane proteins"/>
    <property type="match status" value="1"/>
</dbReference>
<evidence type="ECO:0000259" key="12">
    <source>
        <dbReference type="PROSITE" id="PS50262"/>
    </source>
</evidence>
<name>A0A914A0J4_PATMI</name>
<evidence type="ECO:0000256" key="8">
    <source>
        <dbReference type="ARBA" id="ARBA00023224"/>
    </source>
</evidence>
<feature type="transmembrane region" description="Helical" evidence="11">
    <location>
        <begin position="384"/>
        <end position="408"/>
    </location>
</feature>
<dbReference type="PRINTS" id="PR00237">
    <property type="entry name" value="GPCRRHODOPSN"/>
</dbReference>
<keyword evidence="8 9" id="KW-0807">Transducer</keyword>
<evidence type="ECO:0000256" key="10">
    <source>
        <dbReference type="SAM" id="MobiDB-lite"/>
    </source>
</evidence>
<feature type="region of interest" description="Disordered" evidence="10">
    <location>
        <begin position="276"/>
        <end position="311"/>
    </location>
</feature>
<evidence type="ECO:0000256" key="4">
    <source>
        <dbReference type="ARBA" id="ARBA00022989"/>
    </source>
</evidence>
<dbReference type="InterPro" id="IPR000276">
    <property type="entry name" value="GPCR_Rhodpsn"/>
</dbReference>
<dbReference type="OMA" id="YERYLYV"/>
<dbReference type="Proteomes" id="UP000887568">
    <property type="component" value="Unplaced"/>
</dbReference>
<feature type="transmembrane region" description="Helical" evidence="11">
    <location>
        <begin position="137"/>
        <end position="162"/>
    </location>
</feature>
<dbReference type="GO" id="GO:0004930">
    <property type="term" value="F:G protein-coupled receptor activity"/>
    <property type="evidence" value="ECO:0007669"/>
    <property type="project" value="UniProtKB-KW"/>
</dbReference>
<dbReference type="GeneID" id="119728619"/>
<protein>
    <recommendedName>
        <fullName evidence="12">G-protein coupled receptors family 1 profile domain-containing protein</fullName>
    </recommendedName>
</protein>
<keyword evidence="5 9" id="KW-0297">G-protein coupled receptor</keyword>
<evidence type="ECO:0000256" key="9">
    <source>
        <dbReference type="RuleBase" id="RU000688"/>
    </source>
</evidence>
<feature type="transmembrane region" description="Helical" evidence="11">
    <location>
        <begin position="98"/>
        <end position="117"/>
    </location>
</feature>
<dbReference type="OrthoDB" id="6159456at2759"/>
<evidence type="ECO:0000256" key="6">
    <source>
        <dbReference type="ARBA" id="ARBA00023136"/>
    </source>
</evidence>
<dbReference type="RefSeq" id="XP_038056851.1">
    <property type="nucleotide sequence ID" value="XM_038200923.1"/>
</dbReference>
<dbReference type="PROSITE" id="PS00237">
    <property type="entry name" value="G_PROTEIN_RECEP_F1_1"/>
    <property type="match status" value="1"/>
</dbReference>
<feature type="transmembrane region" description="Helical" evidence="11">
    <location>
        <begin position="68"/>
        <end position="91"/>
    </location>
</feature>
<evidence type="ECO:0000256" key="5">
    <source>
        <dbReference type="ARBA" id="ARBA00023040"/>
    </source>
</evidence>
<evidence type="ECO:0000256" key="1">
    <source>
        <dbReference type="ARBA" id="ARBA00004651"/>
    </source>
</evidence>
<evidence type="ECO:0000256" key="2">
    <source>
        <dbReference type="ARBA" id="ARBA00022475"/>
    </source>
</evidence>
<dbReference type="CDD" id="cd00637">
    <property type="entry name" value="7tm_classA_rhodopsin-like"/>
    <property type="match status" value="1"/>
</dbReference>
<keyword evidence="3 9" id="KW-0812">Transmembrane</keyword>
<feature type="compositionally biased region" description="Polar residues" evidence="10">
    <location>
        <begin position="280"/>
        <end position="307"/>
    </location>
</feature>
<organism evidence="13 14">
    <name type="scientific">Patiria miniata</name>
    <name type="common">Bat star</name>
    <name type="synonym">Asterina miniata</name>
    <dbReference type="NCBI Taxonomy" id="46514"/>
    <lineage>
        <taxon>Eukaryota</taxon>
        <taxon>Metazoa</taxon>
        <taxon>Echinodermata</taxon>
        <taxon>Eleutherozoa</taxon>
        <taxon>Asterozoa</taxon>
        <taxon>Asteroidea</taxon>
        <taxon>Valvatacea</taxon>
        <taxon>Valvatida</taxon>
        <taxon>Asterinidae</taxon>
        <taxon>Patiria</taxon>
    </lineage>
</organism>
<dbReference type="Pfam" id="PF00001">
    <property type="entry name" value="7tm_1"/>
    <property type="match status" value="1"/>
</dbReference>
<feature type="transmembrane region" description="Helical" evidence="11">
    <location>
        <begin position="227"/>
        <end position="249"/>
    </location>
</feature>
<feature type="transmembrane region" description="Helical" evidence="11">
    <location>
        <begin position="183"/>
        <end position="207"/>
    </location>
</feature>
<keyword evidence="7 9" id="KW-0675">Receptor</keyword>
<keyword evidence="2" id="KW-1003">Cell membrane</keyword>
<dbReference type="GO" id="GO:0005886">
    <property type="term" value="C:plasma membrane"/>
    <property type="evidence" value="ECO:0007669"/>
    <property type="project" value="UniProtKB-SubCell"/>
</dbReference>
<evidence type="ECO:0000256" key="3">
    <source>
        <dbReference type="ARBA" id="ARBA00022692"/>
    </source>
</evidence>
<dbReference type="AlphaFoldDB" id="A0A914A0J4"/>
<sequence length="463" mass="51177">MSFDIREAVTGHPKTAQFTDALSVVAVGLNSSSPSGSPDWRPAADAMCGDLYENHTCSSDLDARYVQAVLGLISFVLIIFGNGLTILVILTDRQLHNVSFLVILNLALGDFLLGIVSQPPSVYYAFTCVWPSGSQGFLCQFVGFFICLLCSVSILSLGLVSYERYLYVVCPFEYQNKMTFGRVIFICALLWIYCTIAAVFPVSGLWKGVGLVPDTALCNILWHTEPIFMWAMILLVLLPSGIVIVYSYYKILRMTRTIKRLEARYRQAIELNPMAPASKNGATRSRNGSTQSIQGLSNTPGSSTPDSLMSVADGATQGTPAPCATPVTLRKMSLGNARKVAKVFVKERKSTITVTVLIGTFVVCWTPYVIAQIIQAMWCQYTSFWVAGITQWLCIFNSACNPIVYGATNKAFREGVKRFLRRFGLCRRRHDRNLADPTRTPSRGRPRVDALRAESQEELDSLA</sequence>
<dbReference type="PROSITE" id="PS50262">
    <property type="entry name" value="G_PROTEIN_RECEP_F1_2"/>
    <property type="match status" value="1"/>
</dbReference>
<evidence type="ECO:0000256" key="7">
    <source>
        <dbReference type="ARBA" id="ARBA00023170"/>
    </source>
</evidence>
<keyword evidence="4 11" id="KW-1133">Transmembrane helix</keyword>